<dbReference type="OrthoDB" id="6426517at2759"/>
<organism evidence="1 2">
    <name type="scientific">Trichonephila inaurata madagascariensis</name>
    <dbReference type="NCBI Taxonomy" id="2747483"/>
    <lineage>
        <taxon>Eukaryota</taxon>
        <taxon>Metazoa</taxon>
        <taxon>Ecdysozoa</taxon>
        <taxon>Arthropoda</taxon>
        <taxon>Chelicerata</taxon>
        <taxon>Arachnida</taxon>
        <taxon>Araneae</taxon>
        <taxon>Araneomorphae</taxon>
        <taxon>Entelegynae</taxon>
        <taxon>Araneoidea</taxon>
        <taxon>Nephilidae</taxon>
        <taxon>Trichonephila</taxon>
        <taxon>Trichonephila inaurata</taxon>
    </lineage>
</organism>
<name>A0A8X6XGS2_9ARAC</name>
<protein>
    <submittedName>
        <fullName evidence="1">Uncharacterized protein</fullName>
    </submittedName>
</protein>
<dbReference type="AlphaFoldDB" id="A0A8X6XGS2"/>
<keyword evidence="2" id="KW-1185">Reference proteome</keyword>
<evidence type="ECO:0000313" key="1">
    <source>
        <dbReference type="EMBL" id="GFY52914.1"/>
    </source>
</evidence>
<comment type="caution">
    <text evidence="1">The sequence shown here is derived from an EMBL/GenBank/DDBJ whole genome shotgun (WGS) entry which is preliminary data.</text>
</comment>
<accession>A0A8X6XGS2</accession>
<reference evidence="1" key="1">
    <citation type="submission" date="2020-08" db="EMBL/GenBank/DDBJ databases">
        <title>Multicomponent nature underlies the extraordinary mechanical properties of spider dragline silk.</title>
        <authorList>
            <person name="Kono N."/>
            <person name="Nakamura H."/>
            <person name="Mori M."/>
            <person name="Yoshida Y."/>
            <person name="Ohtoshi R."/>
            <person name="Malay A.D."/>
            <person name="Moran D.A.P."/>
            <person name="Tomita M."/>
            <person name="Numata K."/>
            <person name="Arakawa K."/>
        </authorList>
    </citation>
    <scope>NUCLEOTIDE SEQUENCE</scope>
</reference>
<dbReference type="Proteomes" id="UP000886998">
    <property type="component" value="Unassembled WGS sequence"/>
</dbReference>
<proteinExistence type="predicted"/>
<evidence type="ECO:0000313" key="2">
    <source>
        <dbReference type="Proteomes" id="UP000886998"/>
    </source>
</evidence>
<gene>
    <name evidence="1" type="primary">AVEN_262056_1</name>
    <name evidence="1" type="ORF">TNIN_425261</name>
</gene>
<sequence length="165" mass="18949">MRCIGKGAESARMFCGFMNLPRPPIKFSKYNNILLRATRQTCEDSMAEAVSEAVDENDGKRDLAVAVDGSWQKRAIPWWLGIPLSRCEEPPEWLKLRRLKESNKVVIREIALGKGEELFSCVNRAVRSTIRLKRNVAEAEINDWLLRWAKIGFSSITRTILEERK</sequence>
<dbReference type="EMBL" id="BMAV01008961">
    <property type="protein sequence ID" value="GFY52914.1"/>
    <property type="molecule type" value="Genomic_DNA"/>
</dbReference>